<protein>
    <submittedName>
        <fullName evidence="4">Uncharacterized protein</fullName>
    </submittedName>
</protein>
<comment type="caution">
    <text evidence="4">The sequence shown here is derived from an EMBL/GenBank/DDBJ whole genome shotgun (WGS) entry which is preliminary data.</text>
</comment>
<keyword evidence="5" id="KW-1185">Reference proteome</keyword>
<accession>A0A9W8WH43</accession>
<dbReference type="OrthoDB" id="1933717at2759"/>
<keyword evidence="2" id="KW-0560">Oxidoreductase</keyword>
<reference evidence="4" key="1">
    <citation type="submission" date="2022-10" db="EMBL/GenBank/DDBJ databases">
        <title>Tapping the CABI collections for fungal endophytes: first genome assemblies for Collariella, Neodidymelliopsis, Ascochyta clinopodiicola, Didymella pomorum, Didymosphaeria variabile, Neocosmospora piperis and Neocucurbitaria cava.</title>
        <authorList>
            <person name="Hill R."/>
        </authorList>
    </citation>
    <scope>NUCLEOTIDE SEQUENCE</scope>
    <source>
        <strain evidence="4">IMI 366586</strain>
    </source>
</reference>
<proteinExistence type="inferred from homology"/>
<evidence type="ECO:0000313" key="5">
    <source>
        <dbReference type="Proteomes" id="UP001140502"/>
    </source>
</evidence>
<dbReference type="CDD" id="cd05233">
    <property type="entry name" value="SDR_c"/>
    <property type="match status" value="1"/>
</dbReference>
<dbReference type="AlphaFoldDB" id="A0A9W8WH43"/>
<dbReference type="PANTHER" id="PTHR42760:SF37">
    <property type="entry name" value="CLAVALDEHYDE DEHYDROGENASE"/>
    <property type="match status" value="1"/>
</dbReference>
<evidence type="ECO:0000256" key="2">
    <source>
        <dbReference type="ARBA" id="ARBA00023002"/>
    </source>
</evidence>
<comment type="similarity">
    <text evidence="1 3">Belongs to the short-chain dehydrogenases/reductases (SDR) family.</text>
</comment>
<dbReference type="PANTHER" id="PTHR42760">
    <property type="entry name" value="SHORT-CHAIN DEHYDROGENASES/REDUCTASES FAMILY MEMBER"/>
    <property type="match status" value="1"/>
</dbReference>
<dbReference type="InterPro" id="IPR036291">
    <property type="entry name" value="NAD(P)-bd_dom_sf"/>
</dbReference>
<sequence>MAQPYPTVTPDEGGASFISKIHHEPYPFVSGADHSSHSVFITGGARGIGRSIARSFAKAGASKIALGDINLFNGIQEDLRRAAVDNGKPPPLVLLLHLDVTNESNVADAATTVKQKFGGKLDIVIQNAGYSSAQIPIREIDTEDWWTAFRVNVQGVFLVTKHFAPLLLEDTEGLKTMVQLNSVASIGVRPFSSNYAASKLAVLKFTEALLAEEAANGLLVFSVHPGAIMSEMTKIAMPEHLFHIFQDSPALAAETISWLTEERRTWLQGRWLSCNWDMQELLSRREEIENGDKLKMRLRC</sequence>
<dbReference type="EMBL" id="JAPEUR010000057">
    <property type="protein sequence ID" value="KAJ4324651.1"/>
    <property type="molecule type" value="Genomic_DNA"/>
</dbReference>
<evidence type="ECO:0000256" key="1">
    <source>
        <dbReference type="ARBA" id="ARBA00006484"/>
    </source>
</evidence>
<evidence type="ECO:0000313" key="4">
    <source>
        <dbReference type="EMBL" id="KAJ4324651.1"/>
    </source>
</evidence>
<dbReference type="Proteomes" id="UP001140502">
    <property type="component" value="Unassembled WGS sequence"/>
</dbReference>
<dbReference type="InterPro" id="IPR002347">
    <property type="entry name" value="SDR_fam"/>
</dbReference>
<dbReference type="SUPFAM" id="SSF51735">
    <property type="entry name" value="NAD(P)-binding Rossmann-fold domains"/>
    <property type="match status" value="1"/>
</dbReference>
<organism evidence="4 5">
    <name type="scientific">Fusarium piperis</name>
    <dbReference type="NCBI Taxonomy" id="1435070"/>
    <lineage>
        <taxon>Eukaryota</taxon>
        <taxon>Fungi</taxon>
        <taxon>Dikarya</taxon>
        <taxon>Ascomycota</taxon>
        <taxon>Pezizomycotina</taxon>
        <taxon>Sordariomycetes</taxon>
        <taxon>Hypocreomycetidae</taxon>
        <taxon>Hypocreales</taxon>
        <taxon>Nectriaceae</taxon>
        <taxon>Fusarium</taxon>
        <taxon>Fusarium solani species complex</taxon>
    </lineage>
</organism>
<dbReference type="Pfam" id="PF00106">
    <property type="entry name" value="adh_short"/>
    <property type="match status" value="1"/>
</dbReference>
<dbReference type="Gene3D" id="3.40.50.720">
    <property type="entry name" value="NAD(P)-binding Rossmann-like Domain"/>
    <property type="match status" value="1"/>
</dbReference>
<dbReference type="GO" id="GO:0016616">
    <property type="term" value="F:oxidoreductase activity, acting on the CH-OH group of donors, NAD or NADP as acceptor"/>
    <property type="evidence" value="ECO:0007669"/>
    <property type="project" value="TreeGrafter"/>
</dbReference>
<dbReference type="PRINTS" id="PR00081">
    <property type="entry name" value="GDHRDH"/>
</dbReference>
<evidence type="ECO:0000256" key="3">
    <source>
        <dbReference type="RuleBase" id="RU000363"/>
    </source>
</evidence>
<dbReference type="PRINTS" id="PR00080">
    <property type="entry name" value="SDRFAMILY"/>
</dbReference>
<gene>
    <name evidence="4" type="ORF">N0V84_003775</name>
</gene>
<name>A0A9W8WH43_9HYPO</name>